<evidence type="ECO:0000313" key="1">
    <source>
        <dbReference type="EMBL" id="TYO95137.1"/>
    </source>
</evidence>
<proteinExistence type="predicted"/>
<keyword evidence="2" id="KW-1185">Reference proteome</keyword>
<organism evidence="1 2">
    <name type="scientific">Desulfallas thermosapovorans DSM 6562</name>
    <dbReference type="NCBI Taxonomy" id="1121431"/>
    <lineage>
        <taxon>Bacteria</taxon>
        <taxon>Bacillati</taxon>
        <taxon>Bacillota</taxon>
        <taxon>Clostridia</taxon>
        <taxon>Eubacteriales</taxon>
        <taxon>Desulfallaceae</taxon>
        <taxon>Desulfallas</taxon>
    </lineage>
</organism>
<reference evidence="1 2" key="1">
    <citation type="submission" date="2019-07" db="EMBL/GenBank/DDBJ databases">
        <title>Genomic Encyclopedia of Type Strains, Phase I: the one thousand microbial genomes (KMG-I) project.</title>
        <authorList>
            <person name="Kyrpides N."/>
        </authorList>
    </citation>
    <scope>NUCLEOTIDE SEQUENCE [LARGE SCALE GENOMIC DNA]</scope>
    <source>
        <strain evidence="1 2">DSM 6562</strain>
    </source>
</reference>
<dbReference type="Proteomes" id="UP000323166">
    <property type="component" value="Unassembled WGS sequence"/>
</dbReference>
<evidence type="ECO:0008006" key="3">
    <source>
        <dbReference type="Google" id="ProtNLM"/>
    </source>
</evidence>
<protein>
    <recommendedName>
        <fullName evidence="3">Phage terminase small subunit</fullName>
    </recommendedName>
</protein>
<gene>
    <name evidence="1" type="ORF">LX24_01866</name>
</gene>
<dbReference type="EMBL" id="VNHM01000009">
    <property type="protein sequence ID" value="TYO95137.1"/>
    <property type="molecule type" value="Genomic_DNA"/>
</dbReference>
<name>A0A5S4ZQQ2_9FIRM</name>
<evidence type="ECO:0000313" key="2">
    <source>
        <dbReference type="Proteomes" id="UP000323166"/>
    </source>
</evidence>
<comment type="caution">
    <text evidence="1">The sequence shown here is derived from an EMBL/GenBank/DDBJ whole genome shotgun (WGS) entry which is preliminary data.</text>
</comment>
<accession>A0A5S4ZQQ2</accession>
<dbReference type="AlphaFoldDB" id="A0A5S4ZQQ2"/>
<sequence length="158" mass="17648">MRLAKYRTLQQKKRAFLAAFAEVGNITRAAEIAGIDRKNHYDWMKNDPDYPELFYEADQQACDRLEQEARRRAVEGVQKPVFQGGKQVGVVQEYSDTLLIFLLKGAMPEKYKERVHQEHTGKGGGPIQHEVDLSGLSDAELDALISEAAKGITGQGAD</sequence>